<dbReference type="InterPro" id="IPR011991">
    <property type="entry name" value="ArsR-like_HTH"/>
</dbReference>
<organism evidence="5 6">
    <name type="scientific">Novacetimonas maltaceti</name>
    <dbReference type="NCBI Taxonomy" id="1203393"/>
    <lineage>
        <taxon>Bacteria</taxon>
        <taxon>Pseudomonadati</taxon>
        <taxon>Pseudomonadota</taxon>
        <taxon>Alphaproteobacteria</taxon>
        <taxon>Acetobacterales</taxon>
        <taxon>Acetobacteraceae</taxon>
        <taxon>Novacetimonas</taxon>
    </lineage>
</organism>
<feature type="domain" description="HTH marR-type" evidence="4">
    <location>
        <begin position="111"/>
        <end position="243"/>
    </location>
</feature>
<dbReference type="EMBL" id="POTC01000097">
    <property type="protein sequence ID" value="POF61233.1"/>
    <property type="molecule type" value="Genomic_DNA"/>
</dbReference>
<dbReference type="PROSITE" id="PS01117">
    <property type="entry name" value="HTH_MARR_1"/>
    <property type="match status" value="1"/>
</dbReference>
<evidence type="ECO:0000256" key="1">
    <source>
        <dbReference type="ARBA" id="ARBA00023015"/>
    </source>
</evidence>
<dbReference type="PANTHER" id="PTHR33164">
    <property type="entry name" value="TRANSCRIPTIONAL REGULATOR, MARR FAMILY"/>
    <property type="match status" value="1"/>
</dbReference>
<reference evidence="5 6" key="1">
    <citation type="submission" date="2018-01" db="EMBL/GenBank/DDBJ databases">
        <title>Draft Genome Sequence of Komagataeibacter maltaceti LMG 1529, a Vinegar Producing Acetic Acid Bacterium Isolated from Malt Vinegar Brewery Acetifiers.</title>
        <authorList>
            <person name="Zhang Q."/>
            <person name="Hollensteiner J."/>
            <person name="Poehlein A."/>
            <person name="Daniel R."/>
        </authorList>
    </citation>
    <scope>NUCLEOTIDE SEQUENCE [LARGE SCALE GENOMIC DNA]</scope>
    <source>
        <strain evidence="5 6">LMG 1529</strain>
    </source>
</reference>
<dbReference type="PRINTS" id="PR00598">
    <property type="entry name" value="HTHMARR"/>
</dbReference>
<dbReference type="GO" id="GO:0006950">
    <property type="term" value="P:response to stress"/>
    <property type="evidence" value="ECO:0007669"/>
    <property type="project" value="TreeGrafter"/>
</dbReference>
<keyword evidence="1" id="KW-0805">Transcription regulation</keyword>
<dbReference type="InterPro" id="IPR023187">
    <property type="entry name" value="Tscrpt_reg_MarR-type_CS"/>
</dbReference>
<evidence type="ECO:0000313" key="6">
    <source>
        <dbReference type="Proteomes" id="UP000237344"/>
    </source>
</evidence>
<dbReference type="Pfam" id="PF01047">
    <property type="entry name" value="MarR"/>
    <property type="match status" value="1"/>
</dbReference>
<dbReference type="Proteomes" id="UP000237344">
    <property type="component" value="Unassembled WGS sequence"/>
</dbReference>
<evidence type="ECO:0000256" key="2">
    <source>
        <dbReference type="ARBA" id="ARBA00023125"/>
    </source>
</evidence>
<dbReference type="Gene3D" id="1.10.10.10">
    <property type="entry name" value="Winged helix-like DNA-binding domain superfamily/Winged helix DNA-binding domain"/>
    <property type="match status" value="1"/>
</dbReference>
<dbReference type="InterPro" id="IPR000835">
    <property type="entry name" value="HTH_MarR-typ"/>
</dbReference>
<dbReference type="SUPFAM" id="SSF46785">
    <property type="entry name" value="Winged helix' DNA-binding domain"/>
    <property type="match status" value="1"/>
</dbReference>
<evidence type="ECO:0000313" key="5">
    <source>
        <dbReference type="EMBL" id="POF61233.1"/>
    </source>
</evidence>
<dbReference type="SMART" id="SM00347">
    <property type="entry name" value="HTH_MARR"/>
    <property type="match status" value="1"/>
</dbReference>
<dbReference type="InterPro" id="IPR036390">
    <property type="entry name" value="WH_DNA-bd_sf"/>
</dbReference>
<protein>
    <recommendedName>
        <fullName evidence="4">HTH marR-type domain-containing protein</fullName>
    </recommendedName>
</protein>
<comment type="caution">
    <text evidence="5">The sequence shown here is derived from an EMBL/GenBank/DDBJ whole genome shotgun (WGS) entry which is preliminary data.</text>
</comment>
<accession>A0A2S3VY66</accession>
<evidence type="ECO:0000256" key="3">
    <source>
        <dbReference type="ARBA" id="ARBA00023163"/>
    </source>
</evidence>
<dbReference type="PANTHER" id="PTHR33164:SF57">
    <property type="entry name" value="MARR-FAMILY TRANSCRIPTIONAL REGULATOR"/>
    <property type="match status" value="1"/>
</dbReference>
<dbReference type="GO" id="GO:0003677">
    <property type="term" value="F:DNA binding"/>
    <property type="evidence" value="ECO:0007669"/>
    <property type="project" value="UniProtKB-KW"/>
</dbReference>
<keyword evidence="3" id="KW-0804">Transcription</keyword>
<dbReference type="GO" id="GO:0003700">
    <property type="term" value="F:DNA-binding transcription factor activity"/>
    <property type="evidence" value="ECO:0007669"/>
    <property type="project" value="InterPro"/>
</dbReference>
<gene>
    <name evidence="5" type="ORF">KMAL_31430</name>
</gene>
<keyword evidence="2" id="KW-0238">DNA-binding</keyword>
<name>A0A2S3VY66_9PROT</name>
<dbReference type="AlphaFoldDB" id="A0A2S3VY66"/>
<dbReference type="InterPro" id="IPR039422">
    <property type="entry name" value="MarR/SlyA-like"/>
</dbReference>
<dbReference type="InterPro" id="IPR036388">
    <property type="entry name" value="WH-like_DNA-bd_sf"/>
</dbReference>
<keyword evidence="6" id="KW-1185">Reference proteome</keyword>
<sequence>MTEFYKITQNFLKCEKFASKISIVRGWMPFPRDPLNGCVFCSISRNETPRRARSIASVRPAAPAPEIRTSVSKDTGNSANQCVIFTYLRAASKATKSVNNTHDPDILRGLHAAIIDLVDEINRPRRDDRLIEEAGIPLDRALFPLLARVWRYGPVGVVELADRTGRDHTTISRQMTRLEELGLIERHPSAADRRVREATVTGKGQEMVDLLNAARQRLANRILVDWTDADLDQLRTLLRRFADDLMR</sequence>
<dbReference type="PROSITE" id="PS50995">
    <property type="entry name" value="HTH_MARR_2"/>
    <property type="match status" value="1"/>
</dbReference>
<proteinExistence type="predicted"/>
<evidence type="ECO:0000259" key="4">
    <source>
        <dbReference type="PROSITE" id="PS50995"/>
    </source>
</evidence>
<dbReference type="CDD" id="cd00090">
    <property type="entry name" value="HTH_ARSR"/>
    <property type="match status" value="1"/>
</dbReference>